<dbReference type="AlphaFoldDB" id="A0A0C2GUA8"/>
<proteinExistence type="predicted"/>
<organism evidence="3 4">
    <name type="scientific">Ancylostoma duodenale</name>
    <dbReference type="NCBI Taxonomy" id="51022"/>
    <lineage>
        <taxon>Eukaryota</taxon>
        <taxon>Metazoa</taxon>
        <taxon>Ecdysozoa</taxon>
        <taxon>Nematoda</taxon>
        <taxon>Chromadorea</taxon>
        <taxon>Rhabditida</taxon>
        <taxon>Rhabditina</taxon>
        <taxon>Rhabditomorpha</taxon>
        <taxon>Strongyloidea</taxon>
        <taxon>Ancylostomatidae</taxon>
        <taxon>Ancylostomatinae</taxon>
        <taxon>Ancylostoma</taxon>
    </lineage>
</organism>
<evidence type="ECO:0000313" key="4">
    <source>
        <dbReference type="Proteomes" id="UP000054047"/>
    </source>
</evidence>
<accession>A0A0C2GUA8</accession>
<dbReference type="EMBL" id="KN727795">
    <property type="protein sequence ID" value="KIH64945.1"/>
    <property type="molecule type" value="Genomic_DNA"/>
</dbReference>
<name>A0A0C2GUA8_9BILA</name>
<keyword evidence="4" id="KW-1185">Reference proteome</keyword>
<protein>
    <submittedName>
        <fullName evidence="3">Uncharacterized protein</fullName>
    </submittedName>
</protein>
<feature type="transmembrane region" description="Helical" evidence="2">
    <location>
        <begin position="15"/>
        <end position="33"/>
    </location>
</feature>
<feature type="region of interest" description="Disordered" evidence="1">
    <location>
        <begin position="98"/>
        <end position="124"/>
    </location>
</feature>
<reference evidence="3 4" key="1">
    <citation type="submission" date="2013-12" db="EMBL/GenBank/DDBJ databases">
        <title>Draft genome of the parsitic nematode Ancylostoma duodenale.</title>
        <authorList>
            <person name="Mitreva M."/>
        </authorList>
    </citation>
    <scope>NUCLEOTIDE SEQUENCE [LARGE SCALE GENOMIC DNA]</scope>
    <source>
        <strain evidence="3 4">Zhejiang</strain>
    </source>
</reference>
<sequence length="124" mass="13520">IQILKDETDIRKYDFPGALVVAFASIAHSRQIARSTKARRRRLLRLLKRPLRGMSVSLAAVEHLAAPLARHAPTHHGFAVLALACVKPRRTVVTITSPSTEVTEPNGGDTIQEASKREGVPLAV</sequence>
<feature type="compositionally biased region" description="Basic and acidic residues" evidence="1">
    <location>
        <begin position="114"/>
        <end position="124"/>
    </location>
</feature>
<evidence type="ECO:0000256" key="2">
    <source>
        <dbReference type="SAM" id="Phobius"/>
    </source>
</evidence>
<feature type="non-terminal residue" evidence="3">
    <location>
        <position position="1"/>
    </location>
</feature>
<dbReference type="Proteomes" id="UP000054047">
    <property type="component" value="Unassembled WGS sequence"/>
</dbReference>
<evidence type="ECO:0000256" key="1">
    <source>
        <dbReference type="SAM" id="MobiDB-lite"/>
    </source>
</evidence>
<gene>
    <name evidence="3" type="ORF">ANCDUO_04739</name>
</gene>
<keyword evidence="2" id="KW-0472">Membrane</keyword>
<keyword evidence="2" id="KW-0812">Transmembrane</keyword>
<evidence type="ECO:0000313" key="3">
    <source>
        <dbReference type="EMBL" id="KIH64945.1"/>
    </source>
</evidence>
<dbReference type="OrthoDB" id="10372152at2759"/>
<keyword evidence="2" id="KW-1133">Transmembrane helix</keyword>